<accession>A0A814JGL6</accession>
<protein>
    <recommendedName>
        <fullName evidence="1">ABC transporter domain-containing protein</fullName>
    </recommendedName>
</protein>
<dbReference type="Pfam" id="PF00005">
    <property type="entry name" value="ABC_tran"/>
    <property type="match status" value="1"/>
</dbReference>
<dbReference type="PROSITE" id="PS50893">
    <property type="entry name" value="ABC_TRANSPORTER_2"/>
    <property type="match status" value="1"/>
</dbReference>
<sequence length="435" mass="49826">MLSRLELSSHFPVFSKFISSSLPIHGSHRGGRHWGKENTLETYRRAVNEARTDILEIDIWKTNDEYLVLNHDGIIDGININQSTLEQLQKIDPQLITLDQVLTEFTSIESLVYFFDMKDATAIPLTLNIIKRYNIENRIIFGAVNRIINKELQKQKFSSIPICADIETMMKISQDYKQGRLNENYLYEHDILGFFLESHTRSILNKHLIDTIHKAGKPLALVGSLLDDSNVQREMIELVKIPQLIISYKPQKISPQVTGTVRDLLHSKIREAMFHPEFQTDVSRSLQIDKIIDNEIQDLSGGELQRVALCLCLGKSADVYLIDEPSAFLDSEQHLNAARVIKRFLLHSKKVGFTVEHDFLMATYLADGVVVFDGKPSVQTQASEPQSLLPGMNSFLKQLEITFRRDPRNVRPRINKKGSFRDTEQKAVGNYFFLE</sequence>
<evidence type="ECO:0000313" key="3">
    <source>
        <dbReference type="Proteomes" id="UP000663882"/>
    </source>
</evidence>
<dbReference type="GO" id="GO:0016887">
    <property type="term" value="F:ATP hydrolysis activity"/>
    <property type="evidence" value="ECO:0007669"/>
    <property type="project" value="InterPro"/>
</dbReference>
<dbReference type="SUPFAM" id="SSF51695">
    <property type="entry name" value="PLC-like phosphodiesterases"/>
    <property type="match status" value="1"/>
</dbReference>
<evidence type="ECO:0000259" key="1">
    <source>
        <dbReference type="PROSITE" id="PS50893"/>
    </source>
</evidence>
<dbReference type="PANTHER" id="PTHR19248">
    <property type="entry name" value="ATP-BINDING TRANSPORT PROTEIN-RELATED"/>
    <property type="match status" value="1"/>
</dbReference>
<dbReference type="Gene3D" id="3.20.20.190">
    <property type="entry name" value="Phosphatidylinositol (PI) phosphodiesterase"/>
    <property type="match status" value="1"/>
</dbReference>
<dbReference type="Proteomes" id="UP000663882">
    <property type="component" value="Unassembled WGS sequence"/>
</dbReference>
<reference evidence="2" key="1">
    <citation type="submission" date="2021-02" db="EMBL/GenBank/DDBJ databases">
        <authorList>
            <person name="Nowell W R."/>
        </authorList>
    </citation>
    <scope>NUCLEOTIDE SEQUENCE</scope>
</reference>
<feature type="domain" description="ABC transporter" evidence="1">
    <location>
        <begin position="152"/>
        <end position="399"/>
    </location>
</feature>
<dbReference type="Gene3D" id="3.40.50.300">
    <property type="entry name" value="P-loop containing nucleotide triphosphate hydrolases"/>
    <property type="match status" value="1"/>
</dbReference>
<evidence type="ECO:0000313" key="2">
    <source>
        <dbReference type="EMBL" id="CAF1037390.1"/>
    </source>
</evidence>
<dbReference type="EMBL" id="CAJNOO010000804">
    <property type="protein sequence ID" value="CAF1037390.1"/>
    <property type="molecule type" value="Genomic_DNA"/>
</dbReference>
<proteinExistence type="predicted"/>
<dbReference type="InterPro" id="IPR017946">
    <property type="entry name" value="PLC-like_Pdiesterase_TIM-brl"/>
</dbReference>
<dbReference type="InterPro" id="IPR027417">
    <property type="entry name" value="P-loop_NTPase"/>
</dbReference>
<comment type="caution">
    <text evidence="2">The sequence shown here is derived from an EMBL/GenBank/DDBJ whole genome shotgun (WGS) entry which is preliminary data.</text>
</comment>
<dbReference type="InterPro" id="IPR030395">
    <property type="entry name" value="GP_PDE_dom"/>
</dbReference>
<dbReference type="Pfam" id="PF03009">
    <property type="entry name" value="GDPD"/>
    <property type="match status" value="1"/>
</dbReference>
<dbReference type="OrthoDB" id="1058301at2759"/>
<dbReference type="AlphaFoldDB" id="A0A814JGL6"/>
<gene>
    <name evidence="2" type="ORF">RFH988_LOCUS16034</name>
</gene>
<dbReference type="GO" id="GO:0008081">
    <property type="term" value="F:phosphoric diester hydrolase activity"/>
    <property type="evidence" value="ECO:0007669"/>
    <property type="project" value="InterPro"/>
</dbReference>
<name>A0A814JGL6_9BILA</name>
<dbReference type="InterPro" id="IPR003439">
    <property type="entry name" value="ABC_transporter-like_ATP-bd"/>
</dbReference>
<dbReference type="InterPro" id="IPR013283">
    <property type="entry name" value="RLI1"/>
</dbReference>
<dbReference type="PROSITE" id="PS00211">
    <property type="entry name" value="ABC_TRANSPORTER_1"/>
    <property type="match status" value="1"/>
</dbReference>
<dbReference type="SUPFAM" id="SSF52540">
    <property type="entry name" value="P-loop containing nucleoside triphosphate hydrolases"/>
    <property type="match status" value="1"/>
</dbReference>
<dbReference type="InterPro" id="IPR017871">
    <property type="entry name" value="ABC_transporter-like_CS"/>
</dbReference>
<dbReference type="GO" id="GO:0006629">
    <property type="term" value="P:lipid metabolic process"/>
    <property type="evidence" value="ECO:0007669"/>
    <property type="project" value="InterPro"/>
</dbReference>
<organism evidence="2 3">
    <name type="scientific">Rotaria sordida</name>
    <dbReference type="NCBI Taxonomy" id="392033"/>
    <lineage>
        <taxon>Eukaryota</taxon>
        <taxon>Metazoa</taxon>
        <taxon>Spiralia</taxon>
        <taxon>Gnathifera</taxon>
        <taxon>Rotifera</taxon>
        <taxon>Eurotatoria</taxon>
        <taxon>Bdelloidea</taxon>
        <taxon>Philodinida</taxon>
        <taxon>Philodinidae</taxon>
        <taxon>Rotaria</taxon>
    </lineage>
</organism>
<dbReference type="PROSITE" id="PS50007">
    <property type="entry name" value="PIPLC_X_DOMAIN"/>
    <property type="match status" value="1"/>
</dbReference>
<dbReference type="GO" id="GO:0005524">
    <property type="term" value="F:ATP binding"/>
    <property type="evidence" value="ECO:0007669"/>
    <property type="project" value="InterPro"/>
</dbReference>